<dbReference type="InterPro" id="IPR012871">
    <property type="entry name" value="DUF1668_ORYSA"/>
</dbReference>
<dbReference type="Gene3D" id="2.120.10.80">
    <property type="entry name" value="Kelch-type beta propeller"/>
    <property type="match status" value="1"/>
</dbReference>
<dbReference type="InterPro" id="IPR015915">
    <property type="entry name" value="Kelch-typ_b-propeller"/>
</dbReference>
<comment type="caution">
    <text evidence="2">The sequence shown here is derived from an EMBL/GenBank/DDBJ whole genome shotgun (WGS) entry which is preliminary data.</text>
</comment>
<evidence type="ECO:0000313" key="3">
    <source>
        <dbReference type="Proteomes" id="UP000238479"/>
    </source>
</evidence>
<protein>
    <submittedName>
        <fullName evidence="2">Putative kelch-type beta propeller</fullName>
    </submittedName>
</protein>
<proteinExistence type="predicted"/>
<dbReference type="Pfam" id="PF07893">
    <property type="entry name" value="DUF1668"/>
    <property type="match status" value="1"/>
</dbReference>
<organism evidence="2 3">
    <name type="scientific">Rosa chinensis</name>
    <name type="common">China rose</name>
    <dbReference type="NCBI Taxonomy" id="74649"/>
    <lineage>
        <taxon>Eukaryota</taxon>
        <taxon>Viridiplantae</taxon>
        <taxon>Streptophyta</taxon>
        <taxon>Embryophyta</taxon>
        <taxon>Tracheophyta</taxon>
        <taxon>Spermatophyta</taxon>
        <taxon>Magnoliopsida</taxon>
        <taxon>eudicotyledons</taxon>
        <taxon>Gunneridae</taxon>
        <taxon>Pentapetalae</taxon>
        <taxon>rosids</taxon>
        <taxon>fabids</taxon>
        <taxon>Rosales</taxon>
        <taxon>Rosaceae</taxon>
        <taxon>Rosoideae</taxon>
        <taxon>Rosoideae incertae sedis</taxon>
        <taxon>Rosa</taxon>
    </lineage>
</organism>
<reference evidence="2 3" key="1">
    <citation type="journal article" date="2018" name="Nat. Genet.">
        <title>The Rosa genome provides new insights in the design of modern roses.</title>
        <authorList>
            <person name="Bendahmane M."/>
        </authorList>
    </citation>
    <scope>NUCLEOTIDE SEQUENCE [LARGE SCALE GENOMIC DNA]</scope>
    <source>
        <strain evidence="3">cv. Old Blush</strain>
    </source>
</reference>
<dbReference type="OMA" id="PACSTEV"/>
<keyword evidence="3" id="KW-1185">Reference proteome</keyword>
<dbReference type="Proteomes" id="UP000238479">
    <property type="component" value="Chromosome 4"/>
</dbReference>
<feature type="region of interest" description="Disordered" evidence="1">
    <location>
        <begin position="1"/>
        <end position="32"/>
    </location>
</feature>
<dbReference type="AlphaFoldDB" id="A0A2P6QUH2"/>
<dbReference type="SUPFAM" id="SSF117281">
    <property type="entry name" value="Kelch motif"/>
    <property type="match status" value="1"/>
</dbReference>
<evidence type="ECO:0000256" key="1">
    <source>
        <dbReference type="SAM" id="MobiDB-lite"/>
    </source>
</evidence>
<sequence>MTEKSLNPESYGGEEEEEEEERPHRHKRVKTGTGSVVKMEPLVRCGRGLKEEEDFVNKSLFICSFESYKSIHNIRDAAYVVRAINLGDLLTSSSSVKLELRQLAFMADKDLPAKGGCGVFGSKIVFASGLKPNFVKPDFQFGSPYGPACSTEVYAFDIHDPKQEIVKIDGAFGTLNGGKHDPVLAEFGGKLYALSCKTFVKDGVSFEVFDPEKGTWSVLPKYPNLAGWFSYAIAGTKLFMSCQYHWSKNRSIYCFDLDDPNKQEWRRVPSMCQGGPFPFVGKSLVLDLPQPEHHNKKLLLTSYRGSFRTRVVVYLMSLDENQEDISEIQELKLPAELPRQPNDCHFFHLGGNNVCLVTTAFRNTDEEDEAIKPGIHTVRGAAIPFQFEFDISKVDKDRKNCFTVRFQPPRIFGYHSGPDCIVPPRTLGCFVL</sequence>
<gene>
    <name evidence="2" type="ORF">RchiOBHm_Chr4g0406891</name>
</gene>
<accession>A0A2P6QUH2</accession>
<name>A0A2P6QUH2_ROSCH</name>
<evidence type="ECO:0000313" key="2">
    <source>
        <dbReference type="EMBL" id="PRQ37817.1"/>
    </source>
</evidence>
<dbReference type="EMBL" id="PDCK01000042">
    <property type="protein sequence ID" value="PRQ37817.1"/>
    <property type="molecule type" value="Genomic_DNA"/>
</dbReference>
<dbReference type="Gramene" id="PRQ37817">
    <property type="protein sequence ID" value="PRQ37817"/>
    <property type="gene ID" value="RchiOBHm_Chr4g0406891"/>
</dbReference>